<accession>E2D701</accession>
<dbReference type="InterPro" id="IPR038430">
    <property type="entry name" value="NDAH_ubi_oxred_su3_sf"/>
</dbReference>
<dbReference type="EMBL" id="GQ889364">
    <property type="protein sequence ID" value="ACV92113.1"/>
    <property type="molecule type" value="Genomic_DNA"/>
</dbReference>
<name>E2D701_9SAUR</name>
<dbReference type="GeneID" id="9538405"/>
<protein>
    <submittedName>
        <fullName evidence="1">NADH dehydrogenase subunit 3</fullName>
    </submittedName>
</protein>
<evidence type="ECO:0000313" key="1">
    <source>
        <dbReference type="EMBL" id="ACV92113.1"/>
    </source>
</evidence>
<geneLocation type="mitochondrion" evidence="1"/>
<dbReference type="RefSeq" id="YP_003848754.1">
    <property type="nucleotide sequence ID" value="NC_014401.1"/>
</dbReference>
<dbReference type="CTD" id="4537"/>
<dbReference type="Gene3D" id="1.20.58.1610">
    <property type="entry name" value="NADH:ubiquinone/plastoquinone oxidoreductase, chain 3"/>
    <property type="match status" value="1"/>
</dbReference>
<organism evidence="1">
    <name type="scientific">Cuora pani</name>
    <name type="common">Pan's box turtle</name>
    <dbReference type="NCBI Taxonomy" id="176193"/>
    <lineage>
        <taxon>Eukaryota</taxon>
        <taxon>Metazoa</taxon>
        <taxon>Chordata</taxon>
        <taxon>Craniata</taxon>
        <taxon>Vertebrata</taxon>
        <taxon>Euteleostomi</taxon>
        <taxon>Archelosauria</taxon>
        <taxon>Testudinata</taxon>
        <taxon>Testudines</taxon>
        <taxon>Cryptodira</taxon>
        <taxon>Durocryptodira</taxon>
        <taxon>Testudinoidea</taxon>
        <taxon>Geoemydidae</taxon>
        <taxon>Geoemydinae</taxon>
        <taxon>Cuora</taxon>
    </lineage>
</organism>
<sequence length="115" mass="12910">MNLMISITMIYLALPTILTLLNYWFTLAKPDNEKLSPYECGSTHKSPPSPTIFNSIFLSSNFIPSIWFSNRTTTTSAMSHSTPMSNLHLYLSLHYHIITNPGPPLWMNSSGPSMS</sequence>
<gene>
    <name evidence="1" type="primary">ND3</name>
</gene>
<dbReference type="AlphaFoldDB" id="E2D701"/>
<keyword evidence="1" id="KW-0496">Mitochondrion</keyword>
<proteinExistence type="predicted"/>
<reference evidence="1" key="1">
    <citation type="submission" date="2009-09" db="EMBL/GenBank/DDBJ databases">
        <title>The complete mitochondrial genome of Cuora pani.</title>
        <authorList>
            <person name="Nie L.W."/>
            <person name="Bi T.T."/>
            <person name="Zhang Y.Y."/>
        </authorList>
    </citation>
    <scope>NUCLEOTIDE SEQUENCE</scope>
</reference>